<dbReference type="InterPro" id="IPR026363">
    <property type="entry name" value="CxxC-x17-CxxC_dom"/>
</dbReference>
<dbReference type="NCBIfam" id="TIGR04272">
    <property type="entry name" value="cxxc_cxxc_Mbark"/>
    <property type="match status" value="1"/>
</dbReference>
<dbReference type="PATRIC" id="fig|61435.5.peg.96"/>
<sequence>MVLQEKTLTCLDCGKNFVFTVEEQEFFASKGYTNEPKRCPDCRRKKRAARRDNGYDDNPKEPRQMFPAICARCGKETTVPFQPRGNKPVYCRECYELMKTRQPA</sequence>
<dbReference type="RefSeq" id="WP_058291980.1">
    <property type="nucleotide sequence ID" value="NZ_JAAEBL010000001.1"/>
</dbReference>
<reference evidence="4 5" key="1">
    <citation type="journal article" date="2015" name="Sci. Rep.">
        <title>A comparative genomics and reductive dehalogenase gene transcription study of two chloroethene-respiring bacteria, Dehalococcoides mccartyi strains MB and 11a.</title>
        <authorList>
            <person name="Low A."/>
            <person name="Shen Z."/>
            <person name="Cheng D."/>
            <person name="Rogers M.J."/>
            <person name="Lee P.K."/>
            <person name="He J."/>
        </authorList>
    </citation>
    <scope>NUCLEOTIDE SEQUENCE [LARGE SCALE GENOMIC DNA]</scope>
    <source>
        <strain evidence="4 5">MB</strain>
    </source>
</reference>
<feature type="domain" description="Probable zinc-binding" evidence="2">
    <location>
        <begin position="5"/>
        <end position="50"/>
    </location>
</feature>
<dbReference type="EMBL" id="JGYD01000001">
    <property type="protein sequence ID" value="KSV18975.1"/>
    <property type="molecule type" value="Genomic_DNA"/>
</dbReference>
<feature type="compositionally biased region" description="Basic and acidic residues" evidence="1">
    <location>
        <begin position="50"/>
        <end position="61"/>
    </location>
</feature>
<accession>A0A0V8M5D7</accession>
<evidence type="ECO:0000256" key="1">
    <source>
        <dbReference type="SAM" id="MobiDB-lite"/>
    </source>
</evidence>
<comment type="caution">
    <text evidence="4">The sequence shown here is derived from an EMBL/GenBank/DDBJ whole genome shotgun (WGS) entry which is preliminary data.</text>
</comment>
<evidence type="ECO:0000259" key="3">
    <source>
        <dbReference type="Pfam" id="PF23477"/>
    </source>
</evidence>
<dbReference type="Proteomes" id="UP000053577">
    <property type="component" value="Unassembled WGS sequence"/>
</dbReference>
<gene>
    <name evidence="4" type="ORF">DA01_00450</name>
</gene>
<dbReference type="Pfam" id="PF23477">
    <property type="entry name" value="zf_Tbcl_2"/>
    <property type="match status" value="1"/>
</dbReference>
<name>A0A0V8M5D7_9CHLR</name>
<organism evidence="4 5">
    <name type="scientific">Dehalococcoides mccartyi</name>
    <dbReference type="NCBI Taxonomy" id="61435"/>
    <lineage>
        <taxon>Bacteria</taxon>
        <taxon>Bacillati</taxon>
        <taxon>Chloroflexota</taxon>
        <taxon>Dehalococcoidia</taxon>
        <taxon>Dehalococcoidales</taxon>
        <taxon>Dehalococcoidaceae</taxon>
        <taxon>Dehalococcoides</taxon>
    </lineage>
</organism>
<protein>
    <submittedName>
        <fullName evidence="4">Zinc-binding protein</fullName>
    </submittedName>
</protein>
<evidence type="ECO:0000313" key="5">
    <source>
        <dbReference type="Proteomes" id="UP000053577"/>
    </source>
</evidence>
<feature type="domain" description="CxxC-x17-CxxC" evidence="3">
    <location>
        <begin position="63"/>
        <end position="97"/>
    </location>
</feature>
<evidence type="ECO:0000259" key="2">
    <source>
        <dbReference type="Pfam" id="PF13451"/>
    </source>
</evidence>
<proteinExistence type="predicted"/>
<dbReference type="Pfam" id="PF13451">
    <property type="entry name" value="zf_Tbcl"/>
    <property type="match status" value="1"/>
</dbReference>
<feature type="region of interest" description="Disordered" evidence="1">
    <location>
        <begin position="33"/>
        <end position="61"/>
    </location>
</feature>
<dbReference type="InterPro" id="IPR025306">
    <property type="entry name" value="Zn-bnd_dom_prob"/>
</dbReference>
<evidence type="ECO:0000313" key="4">
    <source>
        <dbReference type="EMBL" id="KSV18975.1"/>
    </source>
</evidence>
<dbReference type="AlphaFoldDB" id="A0A0V8M5D7"/>
<dbReference type="OrthoDB" id="5505402at2"/>